<reference evidence="7 8" key="1">
    <citation type="submission" date="2016-10" db="EMBL/GenBank/DDBJ databases">
        <authorList>
            <person name="de Groot N.N."/>
        </authorList>
    </citation>
    <scope>NUCLEOTIDE SEQUENCE [LARGE SCALE GENOMIC DNA]</scope>
    <source>
        <strain evidence="7 8">WG14</strain>
    </source>
</reference>
<comment type="subcellular location">
    <subcellularLocation>
        <location evidence="2">Cytoplasm</location>
    </subcellularLocation>
</comment>
<dbReference type="InterPro" id="IPR051335">
    <property type="entry name" value="Alanyl-tRNA_Editing_Enzymes"/>
</dbReference>
<evidence type="ECO:0000256" key="1">
    <source>
        <dbReference type="ARBA" id="ARBA00001947"/>
    </source>
</evidence>
<dbReference type="PANTHER" id="PTHR43462">
    <property type="entry name" value="ALANYL-TRNA EDITING PROTEIN"/>
    <property type="match status" value="1"/>
</dbReference>
<dbReference type="GO" id="GO:0005524">
    <property type="term" value="F:ATP binding"/>
    <property type="evidence" value="ECO:0007669"/>
    <property type="project" value="InterPro"/>
</dbReference>
<gene>
    <name evidence="7" type="ORF">SAMN04488588_0527</name>
</gene>
<keyword evidence="5" id="KW-0175">Coiled coil</keyword>
<dbReference type="PROSITE" id="PS50860">
    <property type="entry name" value="AA_TRNA_LIGASE_II_ALA"/>
    <property type="match status" value="1"/>
</dbReference>
<dbReference type="RefSeq" id="WP_091402579.1">
    <property type="nucleotide sequence ID" value="NZ_FMYV01000002.1"/>
</dbReference>
<dbReference type="Gene3D" id="2.40.30.130">
    <property type="match status" value="1"/>
</dbReference>
<dbReference type="Proteomes" id="UP000199322">
    <property type="component" value="Unassembled WGS sequence"/>
</dbReference>
<comment type="cofactor">
    <cofactor evidence="1">
        <name>Zn(2+)</name>
        <dbReference type="ChEBI" id="CHEBI:29105"/>
    </cofactor>
</comment>
<dbReference type="Gene3D" id="3.30.980.10">
    <property type="entry name" value="Threonyl-trna Synthetase, Chain A, domain 2"/>
    <property type="match status" value="1"/>
</dbReference>
<dbReference type="STRING" id="28234.SAMN04488588_0527"/>
<proteinExistence type="predicted"/>
<protein>
    <submittedName>
        <fullName evidence="7">Alanyl-tRNA synthetase</fullName>
    </submittedName>
</protein>
<dbReference type="PANTHER" id="PTHR43462:SF1">
    <property type="entry name" value="ALANYL-TRNA EDITING PROTEIN AARSD1"/>
    <property type="match status" value="1"/>
</dbReference>
<dbReference type="InterPro" id="IPR012947">
    <property type="entry name" value="tRNA_SAD"/>
</dbReference>
<keyword evidence="4" id="KW-0862">Zinc</keyword>
<evidence type="ECO:0000256" key="3">
    <source>
        <dbReference type="ARBA" id="ARBA00022723"/>
    </source>
</evidence>
<dbReference type="SUPFAM" id="SSF55186">
    <property type="entry name" value="ThrRS/AlaRS common domain"/>
    <property type="match status" value="1"/>
</dbReference>
<evidence type="ECO:0000313" key="7">
    <source>
        <dbReference type="EMBL" id="SDC17936.1"/>
    </source>
</evidence>
<evidence type="ECO:0000256" key="4">
    <source>
        <dbReference type="ARBA" id="ARBA00022833"/>
    </source>
</evidence>
<evidence type="ECO:0000256" key="2">
    <source>
        <dbReference type="ARBA" id="ARBA00004496"/>
    </source>
</evidence>
<dbReference type="InterPro" id="IPR018163">
    <property type="entry name" value="Thr/Ala-tRNA-synth_IIc_edit"/>
</dbReference>
<keyword evidence="7" id="KW-0436">Ligase</keyword>
<dbReference type="GO" id="GO:0003676">
    <property type="term" value="F:nucleic acid binding"/>
    <property type="evidence" value="ECO:0007669"/>
    <property type="project" value="InterPro"/>
</dbReference>
<dbReference type="EMBL" id="FMYV01000002">
    <property type="protein sequence ID" value="SDC17936.1"/>
    <property type="molecule type" value="Genomic_DNA"/>
</dbReference>
<dbReference type="GO" id="GO:0046872">
    <property type="term" value="F:metal ion binding"/>
    <property type="evidence" value="ECO:0007669"/>
    <property type="project" value="UniProtKB-KW"/>
</dbReference>
<dbReference type="InterPro" id="IPR018165">
    <property type="entry name" value="Ala-tRNA-synth_IIc_core"/>
</dbReference>
<evidence type="ECO:0000259" key="6">
    <source>
        <dbReference type="PROSITE" id="PS50860"/>
    </source>
</evidence>
<organism evidence="7 8">
    <name type="scientific">Geotoga petraea</name>
    <dbReference type="NCBI Taxonomy" id="28234"/>
    <lineage>
        <taxon>Bacteria</taxon>
        <taxon>Thermotogati</taxon>
        <taxon>Thermotogota</taxon>
        <taxon>Thermotogae</taxon>
        <taxon>Petrotogales</taxon>
        <taxon>Petrotogaceae</taxon>
        <taxon>Geotoga</taxon>
    </lineage>
</organism>
<keyword evidence="8" id="KW-1185">Reference proteome</keyword>
<feature type="coiled-coil region" evidence="5">
    <location>
        <begin position="128"/>
        <end position="155"/>
    </location>
</feature>
<dbReference type="GO" id="GO:0004813">
    <property type="term" value="F:alanine-tRNA ligase activity"/>
    <property type="evidence" value="ECO:0007669"/>
    <property type="project" value="InterPro"/>
</dbReference>
<keyword evidence="7" id="KW-0030">Aminoacyl-tRNA synthetase</keyword>
<dbReference type="SMART" id="SM00863">
    <property type="entry name" value="tRNA_SAD"/>
    <property type="match status" value="1"/>
</dbReference>
<keyword evidence="3" id="KW-0479">Metal-binding</keyword>
<dbReference type="GO" id="GO:0002161">
    <property type="term" value="F:aminoacyl-tRNA deacylase activity"/>
    <property type="evidence" value="ECO:0007669"/>
    <property type="project" value="UniProtKB-ARBA"/>
</dbReference>
<evidence type="ECO:0000313" key="8">
    <source>
        <dbReference type="Proteomes" id="UP000199322"/>
    </source>
</evidence>
<name>A0A1G6JJ23_9BACT</name>
<feature type="domain" description="Alanyl-transfer RNA synthetases family profile" evidence="6">
    <location>
        <begin position="1"/>
        <end position="220"/>
    </location>
</feature>
<dbReference type="GO" id="GO:0005737">
    <property type="term" value="C:cytoplasm"/>
    <property type="evidence" value="ECO:0007669"/>
    <property type="project" value="UniProtKB-SubCell"/>
</dbReference>
<evidence type="ECO:0000256" key="5">
    <source>
        <dbReference type="SAM" id="Coils"/>
    </source>
</evidence>
<dbReference type="GO" id="GO:0006419">
    <property type="term" value="P:alanyl-tRNA aminoacylation"/>
    <property type="evidence" value="ECO:0007669"/>
    <property type="project" value="InterPro"/>
</dbReference>
<accession>A0A1G6JJ23</accession>
<dbReference type="Pfam" id="PF07973">
    <property type="entry name" value="tRNA_SAD"/>
    <property type="match status" value="1"/>
</dbReference>
<dbReference type="AlphaFoldDB" id="A0A1G6JJ23"/>
<sequence length="361" mass="41605">MIVNILKVEKEKNNYKIFVEKNPLYPDGKGGQLGDRGQIDKANIKYVDENYILVDRELNVGENQIKLDKNNQKDISKQHTAQHIISAIMKDSYGLNTVGFRMSEEYSTIDIDKRISGDLINKIEDISNEKVNENLDVYEKNYDRSEAENLSLRKDISEKITEDIRVIYIENLDASACGGFHVKNTLEINMIKIIKTENIKNGYMRIYFLAGERVLNYLKSSESILNELGTILNTNKEDFVSKITKIIEENDIQKKELDNLYSYKANNLIKNLEPFKIVNNINIFYLEKEDESFEYVYKNFDKENFIFILKDNDTYKIQSDSVNVGTLIKSINNEHSTKGGGGKNNGQIKGNISFENIIDLI</sequence>